<proteinExistence type="predicted"/>
<dbReference type="InterPro" id="IPR046342">
    <property type="entry name" value="CBS_dom_sf"/>
</dbReference>
<accession>A0A937RGM1</accession>
<feature type="region of interest" description="Disordered" evidence="3">
    <location>
        <begin position="138"/>
        <end position="162"/>
    </location>
</feature>
<dbReference type="PANTHER" id="PTHR43080">
    <property type="entry name" value="CBS DOMAIN-CONTAINING PROTEIN CBSX3, MITOCHONDRIAL"/>
    <property type="match status" value="1"/>
</dbReference>
<evidence type="ECO:0000259" key="4">
    <source>
        <dbReference type="PROSITE" id="PS51371"/>
    </source>
</evidence>
<gene>
    <name evidence="5" type="ORF">I7412_32765</name>
</gene>
<dbReference type="InterPro" id="IPR015035">
    <property type="entry name" value="DUF1918"/>
</dbReference>
<evidence type="ECO:0000313" key="6">
    <source>
        <dbReference type="Proteomes" id="UP000604475"/>
    </source>
</evidence>
<evidence type="ECO:0000256" key="3">
    <source>
        <dbReference type="SAM" id="MobiDB-lite"/>
    </source>
</evidence>
<name>A0A937RGM1_9ACTN</name>
<dbReference type="Gene3D" id="2.30.30.440">
    <property type="entry name" value="Domain of unknown function DUF1918"/>
    <property type="match status" value="1"/>
</dbReference>
<dbReference type="Proteomes" id="UP000604475">
    <property type="component" value="Unassembled WGS sequence"/>
</dbReference>
<protein>
    <submittedName>
        <fullName evidence="5">DUF1918 domain-containing protein</fullName>
    </submittedName>
</protein>
<dbReference type="InterPro" id="IPR000644">
    <property type="entry name" value="CBS_dom"/>
</dbReference>
<dbReference type="SMART" id="SM00116">
    <property type="entry name" value="CBS"/>
    <property type="match status" value="2"/>
</dbReference>
<dbReference type="SUPFAM" id="SSF54631">
    <property type="entry name" value="CBS-domain pair"/>
    <property type="match status" value="1"/>
</dbReference>
<dbReference type="InterPro" id="IPR051257">
    <property type="entry name" value="Diverse_CBS-Domain"/>
</dbReference>
<evidence type="ECO:0000313" key="5">
    <source>
        <dbReference type="EMBL" id="MBL7631851.1"/>
    </source>
</evidence>
<dbReference type="Gene3D" id="3.10.580.10">
    <property type="entry name" value="CBS-domain"/>
    <property type="match status" value="1"/>
</dbReference>
<reference evidence="5" key="1">
    <citation type="submission" date="2020-12" db="EMBL/GenBank/DDBJ databases">
        <title>Genomic characterization of non-nitrogen-fixing Frankia strains.</title>
        <authorList>
            <person name="Carlos-Shanley C."/>
            <person name="Guerra T."/>
            <person name="Hahn D."/>
        </authorList>
    </citation>
    <scope>NUCLEOTIDE SEQUENCE</scope>
    <source>
        <strain evidence="5">CN6</strain>
    </source>
</reference>
<keyword evidence="6" id="KW-1185">Reference proteome</keyword>
<evidence type="ECO:0000256" key="1">
    <source>
        <dbReference type="ARBA" id="ARBA00023122"/>
    </source>
</evidence>
<sequence>MTIPYQVPVTVSPETTLAETAELMDRAGVGSLLVVDGGRLVGIVTDRDLALRAVARRVPHDGRVDAVMTSGVVTAAVTAGRDEVVRTLQEHTIRRLPLMDGDRVAGIVTLDDLLADADLADLPGVAALVGAEMRHPHHEAGPLVPTGSARAAKARRPGPGKAWAGDRIVVHRHTLDEPDRVGEILEVRSSAGGPPFRVRWSDTGQVSFFYPGPDAEIRHVARVARPH</sequence>
<dbReference type="Pfam" id="PF00571">
    <property type="entry name" value="CBS"/>
    <property type="match status" value="2"/>
</dbReference>
<dbReference type="PANTHER" id="PTHR43080:SF2">
    <property type="entry name" value="CBS DOMAIN-CONTAINING PROTEIN"/>
    <property type="match status" value="1"/>
</dbReference>
<feature type="domain" description="CBS" evidence="4">
    <location>
        <begin position="68"/>
        <end position="124"/>
    </location>
</feature>
<dbReference type="RefSeq" id="WP_203007027.1">
    <property type="nucleotide sequence ID" value="NZ_JADWYU010000162.1"/>
</dbReference>
<dbReference type="EMBL" id="JAEACQ010000287">
    <property type="protein sequence ID" value="MBL7631851.1"/>
    <property type="molecule type" value="Genomic_DNA"/>
</dbReference>
<dbReference type="SUPFAM" id="SSF50118">
    <property type="entry name" value="Cell growth inhibitor/plasmid maintenance toxic component"/>
    <property type="match status" value="1"/>
</dbReference>
<feature type="domain" description="CBS" evidence="4">
    <location>
        <begin position="1"/>
        <end position="62"/>
    </location>
</feature>
<dbReference type="PROSITE" id="PS51371">
    <property type="entry name" value="CBS"/>
    <property type="match status" value="2"/>
</dbReference>
<organism evidence="5 6">
    <name type="scientific">Frankia nepalensis</name>
    <dbReference type="NCBI Taxonomy" id="1836974"/>
    <lineage>
        <taxon>Bacteria</taxon>
        <taxon>Bacillati</taxon>
        <taxon>Actinomycetota</taxon>
        <taxon>Actinomycetes</taxon>
        <taxon>Frankiales</taxon>
        <taxon>Frankiaceae</taxon>
        <taxon>Frankia</taxon>
    </lineage>
</organism>
<evidence type="ECO:0000256" key="2">
    <source>
        <dbReference type="PROSITE-ProRule" id="PRU00703"/>
    </source>
</evidence>
<comment type="caution">
    <text evidence="5">The sequence shown here is derived from an EMBL/GenBank/DDBJ whole genome shotgun (WGS) entry which is preliminary data.</text>
</comment>
<keyword evidence="1 2" id="KW-0129">CBS domain</keyword>
<dbReference type="Pfam" id="PF08940">
    <property type="entry name" value="DUF1918"/>
    <property type="match status" value="1"/>
</dbReference>
<dbReference type="AlphaFoldDB" id="A0A937RGM1"/>